<protein>
    <submittedName>
        <fullName evidence="2">Uncharacterized protein</fullName>
    </submittedName>
</protein>
<proteinExistence type="predicted"/>
<keyword evidence="1" id="KW-0732">Signal</keyword>
<evidence type="ECO:0000256" key="1">
    <source>
        <dbReference type="SAM" id="SignalP"/>
    </source>
</evidence>
<dbReference type="Proteomes" id="UP001629214">
    <property type="component" value="Unassembled WGS sequence"/>
</dbReference>
<keyword evidence="3" id="KW-1185">Reference proteome</keyword>
<reference evidence="2 3" key="1">
    <citation type="journal article" date="2024" name="Chem. Sci.">
        <title>Discovery of megapolipeptins by genome mining of a Burkholderiales bacteria collection.</title>
        <authorList>
            <person name="Paulo B.S."/>
            <person name="Recchia M.J.J."/>
            <person name="Lee S."/>
            <person name="Fergusson C.H."/>
            <person name="Romanowski S.B."/>
            <person name="Hernandez A."/>
            <person name="Krull N."/>
            <person name="Liu D.Y."/>
            <person name="Cavanagh H."/>
            <person name="Bos A."/>
            <person name="Gray C.A."/>
            <person name="Murphy B.T."/>
            <person name="Linington R.G."/>
            <person name="Eustaquio A.S."/>
        </authorList>
    </citation>
    <scope>NUCLEOTIDE SEQUENCE [LARGE SCALE GENOMIC DNA]</scope>
    <source>
        <strain evidence="2 3">RL21-008-BIB-B</strain>
    </source>
</reference>
<comment type="caution">
    <text evidence="2">The sequence shown here is derived from an EMBL/GenBank/DDBJ whole genome shotgun (WGS) entry which is preliminary data.</text>
</comment>
<feature type="signal peptide" evidence="1">
    <location>
        <begin position="1"/>
        <end position="26"/>
    </location>
</feature>
<evidence type="ECO:0000313" key="2">
    <source>
        <dbReference type="EMBL" id="MFL9878678.1"/>
    </source>
</evidence>
<accession>A0ABW8Z756</accession>
<gene>
    <name evidence="2" type="ORF">PQR63_09810</name>
</gene>
<dbReference type="EMBL" id="JAQQFR010000005">
    <property type="protein sequence ID" value="MFL9878678.1"/>
    <property type="molecule type" value="Genomic_DNA"/>
</dbReference>
<feature type="chain" id="PRO_5045734848" evidence="1">
    <location>
        <begin position="27"/>
        <end position="100"/>
    </location>
</feature>
<sequence>MQKSWKQTLQLTAIATSLIWTGNAQASSADQWEKLKADTRAACLSESGFKQAKVLEGPIIFSNRVLYRIGGIWPQKHMKGKSGKVYCLHPYPDGKAEIVE</sequence>
<organism evidence="2 3">
    <name type="scientific">Herbaspirillum rhizosphaerae</name>
    <dbReference type="NCBI Taxonomy" id="346179"/>
    <lineage>
        <taxon>Bacteria</taxon>
        <taxon>Pseudomonadati</taxon>
        <taxon>Pseudomonadota</taxon>
        <taxon>Betaproteobacteria</taxon>
        <taxon>Burkholderiales</taxon>
        <taxon>Oxalobacteraceae</taxon>
        <taxon>Herbaspirillum</taxon>
    </lineage>
</organism>
<dbReference type="RefSeq" id="WP_408167676.1">
    <property type="nucleotide sequence ID" value="NZ_JAQQFR010000005.1"/>
</dbReference>
<evidence type="ECO:0000313" key="3">
    <source>
        <dbReference type="Proteomes" id="UP001629214"/>
    </source>
</evidence>
<name>A0ABW8Z756_9BURK</name>